<feature type="transmembrane region" description="Helical" evidence="2">
    <location>
        <begin position="6"/>
        <end position="26"/>
    </location>
</feature>
<keyword evidence="4" id="KW-0378">Hydrolase</keyword>
<feature type="transmembrane region" description="Helical" evidence="2">
    <location>
        <begin position="38"/>
        <end position="54"/>
    </location>
</feature>
<accession>A0A928UWG7</accession>
<organism evidence="4 5">
    <name type="scientific">Sphingobacterium hungaricum</name>
    <dbReference type="NCBI Taxonomy" id="2082723"/>
    <lineage>
        <taxon>Bacteria</taxon>
        <taxon>Pseudomonadati</taxon>
        <taxon>Bacteroidota</taxon>
        <taxon>Sphingobacteriia</taxon>
        <taxon>Sphingobacteriales</taxon>
        <taxon>Sphingobacteriaceae</taxon>
        <taxon>Sphingobacterium</taxon>
    </lineage>
</organism>
<dbReference type="Proteomes" id="UP000616201">
    <property type="component" value="Unassembled WGS sequence"/>
</dbReference>
<dbReference type="InterPro" id="IPR005135">
    <property type="entry name" value="Endo/exonuclease/phosphatase"/>
</dbReference>
<gene>
    <name evidence="4" type="ORF">C4F49_12520</name>
</gene>
<dbReference type="Pfam" id="PF03372">
    <property type="entry name" value="Exo_endo_phos"/>
    <property type="match status" value="1"/>
</dbReference>
<reference evidence="4" key="1">
    <citation type="submission" date="2018-02" db="EMBL/GenBank/DDBJ databases">
        <authorList>
            <person name="Vasarhelyi B.M."/>
            <person name="Deshmukh S."/>
            <person name="Balint B."/>
            <person name="Kukolya J."/>
        </authorList>
    </citation>
    <scope>NUCLEOTIDE SEQUENCE</scope>
    <source>
        <strain evidence="4">KB22</strain>
    </source>
</reference>
<proteinExistence type="predicted"/>
<evidence type="ECO:0000313" key="4">
    <source>
        <dbReference type="EMBL" id="MBE8714505.1"/>
    </source>
</evidence>
<evidence type="ECO:0000256" key="1">
    <source>
        <dbReference type="SAM" id="MobiDB-lite"/>
    </source>
</evidence>
<keyword evidence="2" id="KW-0812">Transmembrane</keyword>
<name>A0A928UWG7_9SPHI</name>
<keyword evidence="2" id="KW-1133">Transmembrane helix</keyword>
<protein>
    <submittedName>
        <fullName evidence="4">Endonuclease</fullName>
    </submittedName>
</protein>
<dbReference type="Gene3D" id="3.60.10.10">
    <property type="entry name" value="Endonuclease/exonuclease/phosphatase"/>
    <property type="match status" value="1"/>
</dbReference>
<dbReference type="SUPFAM" id="SSF56219">
    <property type="entry name" value="DNase I-like"/>
    <property type="match status" value="1"/>
</dbReference>
<feature type="transmembrane region" description="Helical" evidence="2">
    <location>
        <begin position="60"/>
        <end position="78"/>
    </location>
</feature>
<dbReference type="EMBL" id="PRDK01000006">
    <property type="protein sequence ID" value="MBE8714505.1"/>
    <property type="molecule type" value="Genomic_DNA"/>
</dbReference>
<keyword evidence="5" id="KW-1185">Reference proteome</keyword>
<feature type="region of interest" description="Disordered" evidence="1">
    <location>
        <begin position="330"/>
        <end position="349"/>
    </location>
</feature>
<keyword evidence="4" id="KW-0540">Nuclease</keyword>
<keyword evidence="4" id="KW-0255">Endonuclease</keyword>
<keyword evidence="2" id="KW-0472">Membrane</keyword>
<evidence type="ECO:0000256" key="2">
    <source>
        <dbReference type="SAM" id="Phobius"/>
    </source>
</evidence>
<evidence type="ECO:0000313" key="5">
    <source>
        <dbReference type="Proteomes" id="UP000616201"/>
    </source>
</evidence>
<dbReference type="AlphaFoldDB" id="A0A928UWG7"/>
<evidence type="ECO:0000259" key="3">
    <source>
        <dbReference type="Pfam" id="PF03372"/>
    </source>
</evidence>
<dbReference type="GO" id="GO:0004519">
    <property type="term" value="F:endonuclease activity"/>
    <property type="evidence" value="ECO:0007669"/>
    <property type="project" value="UniProtKB-KW"/>
</dbReference>
<dbReference type="InterPro" id="IPR036691">
    <property type="entry name" value="Endo/exonu/phosph_ase_sf"/>
</dbReference>
<comment type="caution">
    <text evidence="4">The sequence shown here is derived from an EMBL/GenBank/DDBJ whole genome shotgun (WGS) entry which is preliminary data.</text>
</comment>
<sequence length="349" mass="40378">MLIFTYILSCLLLIISILPLIKNDYWTFRVFEYPRMQKLVLHIVALLLLFYVAPQNSFSLILKIALLLSSAYLIYQILPFTPLWKKQVLQAKGIKPDQQLKLFISNVYEFNENHSGCLDVIAKANPDVVFLLETNERWNKAVASLDNDYPHSIKVPLENTYGMLFFSKLPLKDSEVKYLVEDDIPSVHTKIQLPNGKWVQLYGLHPTPPVPNENPRSTERDKELLLVADLAKESKIPVIVFGDLNDVAWSYTTTLFLKISELLDPRRGRAFINTFHAKYPLMRFPLDHVFCSSDFKLIKITRMDNFNSDHFPVFVQLQYEAIAKHQQEDNKLDADQGDYQEAAEKKAKI</sequence>
<feature type="domain" description="Endonuclease/exonuclease/phosphatase" evidence="3">
    <location>
        <begin position="106"/>
        <end position="310"/>
    </location>
</feature>